<feature type="region of interest" description="Disordered" evidence="1">
    <location>
        <begin position="222"/>
        <end position="241"/>
    </location>
</feature>
<organism evidence="2 3">
    <name type="scientific">Lactuca virosa</name>
    <dbReference type="NCBI Taxonomy" id="75947"/>
    <lineage>
        <taxon>Eukaryota</taxon>
        <taxon>Viridiplantae</taxon>
        <taxon>Streptophyta</taxon>
        <taxon>Embryophyta</taxon>
        <taxon>Tracheophyta</taxon>
        <taxon>Spermatophyta</taxon>
        <taxon>Magnoliopsida</taxon>
        <taxon>eudicotyledons</taxon>
        <taxon>Gunneridae</taxon>
        <taxon>Pentapetalae</taxon>
        <taxon>asterids</taxon>
        <taxon>campanulids</taxon>
        <taxon>Asterales</taxon>
        <taxon>Asteraceae</taxon>
        <taxon>Cichorioideae</taxon>
        <taxon>Cichorieae</taxon>
        <taxon>Lactucinae</taxon>
        <taxon>Lactuca</taxon>
    </lineage>
</organism>
<dbReference type="Proteomes" id="UP001157418">
    <property type="component" value="Unassembled WGS sequence"/>
</dbReference>
<feature type="compositionally biased region" description="Polar residues" evidence="1">
    <location>
        <begin position="184"/>
        <end position="193"/>
    </location>
</feature>
<evidence type="ECO:0000256" key="1">
    <source>
        <dbReference type="SAM" id="MobiDB-lite"/>
    </source>
</evidence>
<proteinExistence type="predicted"/>
<keyword evidence="3" id="KW-1185">Reference proteome</keyword>
<sequence length="241" mass="27119">MLFFIDDVYQAPERPIDLYLDHIEEGFENWLYEESDDSGSAIQGDDKERSQGTPDPEPSYMFDAGLGDEINEEVCTPLNKTKDDEFLNKLRPEGGEEKKVEEMDTSEELENDVLEQHPIFNPQAQNVEKMTTEVTSGSGIRMEGRDTQGIRVKRTKTTKGQNVKKRTAKVASGSRTGMEGGDTQGTSESGTTKVTRERGNVVLPHVKRRKKNERTIKKKLATQVIGKNREGNISEKPINLK</sequence>
<comment type="caution">
    <text evidence="2">The sequence shown here is derived from an EMBL/GenBank/DDBJ whole genome shotgun (WGS) entry which is preliminary data.</text>
</comment>
<accession>A0AAU9M3M6</accession>
<name>A0AAU9M3M6_9ASTR</name>
<protein>
    <submittedName>
        <fullName evidence="2">Uncharacterized protein</fullName>
    </submittedName>
</protein>
<evidence type="ECO:0000313" key="3">
    <source>
        <dbReference type="Proteomes" id="UP001157418"/>
    </source>
</evidence>
<feature type="compositionally biased region" description="Basic and acidic residues" evidence="1">
    <location>
        <begin position="80"/>
        <end position="102"/>
    </location>
</feature>
<reference evidence="2 3" key="1">
    <citation type="submission" date="2022-01" db="EMBL/GenBank/DDBJ databases">
        <authorList>
            <person name="Xiong W."/>
            <person name="Schranz E."/>
        </authorList>
    </citation>
    <scope>NUCLEOTIDE SEQUENCE [LARGE SCALE GENOMIC DNA]</scope>
</reference>
<dbReference type="AlphaFoldDB" id="A0AAU9M3M6"/>
<dbReference type="EMBL" id="CAKMRJ010001112">
    <property type="protein sequence ID" value="CAH1422469.1"/>
    <property type="molecule type" value="Genomic_DNA"/>
</dbReference>
<feature type="region of interest" description="Disordered" evidence="1">
    <location>
        <begin position="132"/>
        <end position="200"/>
    </location>
</feature>
<evidence type="ECO:0000313" key="2">
    <source>
        <dbReference type="EMBL" id="CAH1422469.1"/>
    </source>
</evidence>
<feature type="region of interest" description="Disordered" evidence="1">
    <location>
        <begin position="35"/>
        <end position="107"/>
    </location>
</feature>
<feature type="compositionally biased region" description="Basic residues" evidence="1">
    <location>
        <begin position="151"/>
        <end position="168"/>
    </location>
</feature>
<gene>
    <name evidence="2" type="ORF">LVIROSA_LOCUS9797</name>
</gene>